<dbReference type="SMART" id="SM00345">
    <property type="entry name" value="HTH_GNTR"/>
    <property type="match status" value="1"/>
</dbReference>
<evidence type="ECO:0000313" key="6">
    <source>
        <dbReference type="Proteomes" id="UP000198963"/>
    </source>
</evidence>
<dbReference type="Gene3D" id="3.40.50.2300">
    <property type="match status" value="2"/>
</dbReference>
<feature type="domain" description="HTH gntR-type" evidence="4">
    <location>
        <begin position="12"/>
        <end position="80"/>
    </location>
</feature>
<dbReference type="GO" id="GO:0003700">
    <property type="term" value="F:DNA-binding transcription factor activity"/>
    <property type="evidence" value="ECO:0007669"/>
    <property type="project" value="InterPro"/>
</dbReference>
<dbReference type="InterPro" id="IPR036388">
    <property type="entry name" value="WH-like_DNA-bd_sf"/>
</dbReference>
<evidence type="ECO:0000313" key="5">
    <source>
        <dbReference type="EMBL" id="SDS49408.1"/>
    </source>
</evidence>
<accession>A0A1H1SNJ2</accession>
<keyword evidence="6" id="KW-1185">Reference proteome</keyword>
<dbReference type="InterPro" id="IPR036390">
    <property type="entry name" value="WH_DNA-bd_sf"/>
</dbReference>
<evidence type="ECO:0000256" key="1">
    <source>
        <dbReference type="ARBA" id="ARBA00023015"/>
    </source>
</evidence>
<dbReference type="EMBL" id="LT629774">
    <property type="protein sequence ID" value="SDS49408.1"/>
    <property type="molecule type" value="Genomic_DNA"/>
</dbReference>
<keyword evidence="3" id="KW-0804">Transcription</keyword>
<dbReference type="Pfam" id="PF00392">
    <property type="entry name" value="GntR"/>
    <property type="match status" value="1"/>
</dbReference>
<evidence type="ECO:0000256" key="3">
    <source>
        <dbReference type="ARBA" id="ARBA00023163"/>
    </source>
</evidence>
<keyword evidence="1" id="KW-0805">Transcription regulation</keyword>
<sequence>MGIVSIKENTGTPKYKQIIASIEDAIINGTLKKGDKLPSLNSVKNQYALSRDTVLYAFNELKIRGIVQSVVGKGYYVVSEDIGVSQKIFLLFDELNSFKEDLYNSFLAALGENVQVDIFFHHFNPDVFNKLIHDNVGEYSHYVIMPANLKDTENFINHLPADKVYILDQTHKGLSRYPSVHQNFKKNIYQGLTEGLSQIKKYNKILLLFADKKQPEGIKEGFEMFCSHHKFQFEIINDLVGRVFSKDELYMLLDDRDLIRVIKQLKEDHLKIAKDVGIISVNDSLLKEIVEGGITTISTDFNLMGKRLAQMILNNEFAQIENPNNLIVRKSL</sequence>
<dbReference type="PANTHER" id="PTHR38445:SF10">
    <property type="entry name" value="GNTR-FAMILY TRANSCRIPTIONAL REGULATOR"/>
    <property type="match status" value="1"/>
</dbReference>
<dbReference type="CDD" id="cd07377">
    <property type="entry name" value="WHTH_GntR"/>
    <property type="match status" value="1"/>
</dbReference>
<dbReference type="AlphaFoldDB" id="A0A1H1SNJ2"/>
<dbReference type="Pfam" id="PF13377">
    <property type="entry name" value="Peripla_BP_3"/>
    <property type="match status" value="1"/>
</dbReference>
<dbReference type="SUPFAM" id="SSF46785">
    <property type="entry name" value="Winged helix' DNA-binding domain"/>
    <property type="match status" value="1"/>
</dbReference>
<keyword evidence="2" id="KW-0238">DNA-binding</keyword>
<name>A0A1H1SNJ2_9FLAO</name>
<organism evidence="5 6">
    <name type="scientific">Winogradskyella sediminis</name>
    <dbReference type="NCBI Taxonomy" id="1382466"/>
    <lineage>
        <taxon>Bacteria</taxon>
        <taxon>Pseudomonadati</taxon>
        <taxon>Bacteroidota</taxon>
        <taxon>Flavobacteriia</taxon>
        <taxon>Flavobacteriales</taxon>
        <taxon>Flavobacteriaceae</taxon>
        <taxon>Winogradskyella</taxon>
    </lineage>
</organism>
<evidence type="ECO:0000259" key="4">
    <source>
        <dbReference type="PROSITE" id="PS50949"/>
    </source>
</evidence>
<reference evidence="5 6" key="1">
    <citation type="submission" date="2016-10" db="EMBL/GenBank/DDBJ databases">
        <authorList>
            <person name="Varghese N."/>
            <person name="Submissions S."/>
        </authorList>
    </citation>
    <scope>NUCLEOTIDE SEQUENCE [LARGE SCALE GENOMIC DNA]</scope>
    <source>
        <strain evidence="5 6">RHA_55</strain>
    </source>
</reference>
<dbReference type="InterPro" id="IPR046335">
    <property type="entry name" value="LacI/GalR-like_sensor"/>
</dbReference>
<dbReference type="SUPFAM" id="SSF53822">
    <property type="entry name" value="Periplasmic binding protein-like I"/>
    <property type="match status" value="1"/>
</dbReference>
<dbReference type="InterPro" id="IPR028082">
    <property type="entry name" value="Peripla_BP_I"/>
</dbReference>
<dbReference type="InterPro" id="IPR000524">
    <property type="entry name" value="Tscrpt_reg_HTH_GntR"/>
</dbReference>
<proteinExistence type="predicted"/>
<dbReference type="STRING" id="1249933.SAMN04489797_1721"/>
<dbReference type="PANTHER" id="PTHR38445">
    <property type="entry name" value="HTH-TYPE TRANSCRIPTIONAL REPRESSOR YTRA"/>
    <property type="match status" value="1"/>
</dbReference>
<dbReference type="Gene3D" id="1.10.10.10">
    <property type="entry name" value="Winged helix-like DNA-binding domain superfamily/Winged helix DNA-binding domain"/>
    <property type="match status" value="1"/>
</dbReference>
<dbReference type="GO" id="GO:0003677">
    <property type="term" value="F:DNA binding"/>
    <property type="evidence" value="ECO:0007669"/>
    <property type="project" value="UniProtKB-KW"/>
</dbReference>
<dbReference type="Proteomes" id="UP000198963">
    <property type="component" value="Chromosome I"/>
</dbReference>
<evidence type="ECO:0000256" key="2">
    <source>
        <dbReference type="ARBA" id="ARBA00023125"/>
    </source>
</evidence>
<protein>
    <submittedName>
        <fullName evidence="5">Substrate-binding protein-like domain-containing protein</fullName>
    </submittedName>
</protein>
<dbReference type="RefSeq" id="WP_092446161.1">
    <property type="nucleotide sequence ID" value="NZ_LT629774.1"/>
</dbReference>
<dbReference type="PROSITE" id="PS50949">
    <property type="entry name" value="HTH_GNTR"/>
    <property type="match status" value="1"/>
</dbReference>
<gene>
    <name evidence="5" type="ORF">SAMN04489797_1721</name>
</gene>